<organism evidence="2 3">
    <name type="scientific">Mycobacterium yunnanensis</name>
    <dbReference type="NCBI Taxonomy" id="368477"/>
    <lineage>
        <taxon>Bacteria</taxon>
        <taxon>Bacillati</taxon>
        <taxon>Actinomycetota</taxon>
        <taxon>Actinomycetes</taxon>
        <taxon>Mycobacteriales</taxon>
        <taxon>Mycobacteriaceae</taxon>
        <taxon>Mycobacterium</taxon>
    </lineage>
</organism>
<dbReference type="Pfam" id="PF11716">
    <property type="entry name" value="MDMPI_N"/>
    <property type="match status" value="1"/>
</dbReference>
<dbReference type="RefSeq" id="WP_263998888.1">
    <property type="nucleotide sequence ID" value="NZ_JACKVK010000013.1"/>
</dbReference>
<keyword evidence="3" id="KW-1185">Reference proteome</keyword>
<name>A0A9X3C426_9MYCO</name>
<keyword evidence="2" id="KW-0413">Isomerase</keyword>
<evidence type="ECO:0000259" key="1">
    <source>
        <dbReference type="Pfam" id="PF11716"/>
    </source>
</evidence>
<dbReference type="InterPro" id="IPR024344">
    <property type="entry name" value="MDMPI_metal-binding"/>
</dbReference>
<dbReference type="GO" id="GO:0046872">
    <property type="term" value="F:metal ion binding"/>
    <property type="evidence" value="ECO:0007669"/>
    <property type="project" value="InterPro"/>
</dbReference>
<reference evidence="2" key="1">
    <citation type="submission" date="2020-07" db="EMBL/GenBank/DDBJ databases">
        <authorList>
            <person name="Pettersson B.M.F."/>
            <person name="Behra P.R.K."/>
            <person name="Ramesh M."/>
            <person name="Das S."/>
            <person name="Dasgupta S."/>
            <person name="Kirsebom L.A."/>
        </authorList>
    </citation>
    <scope>NUCLEOTIDE SEQUENCE</scope>
    <source>
        <strain evidence="2">DSM 44838</strain>
    </source>
</reference>
<gene>
    <name evidence="2" type="ORF">H7K45_25535</name>
</gene>
<evidence type="ECO:0000313" key="2">
    <source>
        <dbReference type="EMBL" id="MCV7423921.1"/>
    </source>
</evidence>
<protein>
    <submittedName>
        <fullName evidence="2">Maleylpyruvate isomerase N-terminal domain-containing protein</fullName>
    </submittedName>
</protein>
<dbReference type="AlphaFoldDB" id="A0A9X3C426"/>
<proteinExistence type="predicted"/>
<reference evidence="2" key="2">
    <citation type="journal article" date="2022" name="BMC Genomics">
        <title>Comparative genome analysis of mycobacteria focusing on tRNA and non-coding RNA.</title>
        <authorList>
            <person name="Behra P.R.K."/>
            <person name="Pettersson B.M.F."/>
            <person name="Ramesh M."/>
            <person name="Das S."/>
            <person name="Dasgupta S."/>
            <person name="Kirsebom L.A."/>
        </authorList>
    </citation>
    <scope>NUCLEOTIDE SEQUENCE</scope>
    <source>
        <strain evidence="2">DSM 44838</strain>
    </source>
</reference>
<dbReference type="GO" id="GO:0016853">
    <property type="term" value="F:isomerase activity"/>
    <property type="evidence" value="ECO:0007669"/>
    <property type="project" value="UniProtKB-KW"/>
</dbReference>
<accession>A0A9X3C426</accession>
<feature type="domain" description="Mycothiol-dependent maleylpyruvate isomerase metal-binding" evidence="1">
    <location>
        <begin position="12"/>
        <end position="125"/>
    </location>
</feature>
<dbReference type="InterPro" id="IPR034660">
    <property type="entry name" value="DinB/YfiT-like"/>
</dbReference>
<sequence length="259" mass="27862">MATFLTSMASVPANAPTACTGWTAHHVAAHLAAGFEEVYVLIENSLAGRPSRDTRTFDEREAPYLAMDADALREVLRDRLTTTAKVLADFRAAGPDAVFDFNGHSFTAAQMSTHLDSELAIHRWDFMGEDAISEELLSEPAFTRHAVFLLNALPMLAEGAPNRVAGTGLRAGTVIVLRTPGQPDVALKVDTDGEASYLHGDSAGSITGQFVVTTDAANRLLTMWGRHSSRRQIIVSGNPAQWGAVAAALWPDVHEWPQG</sequence>
<dbReference type="EMBL" id="JACKVK010000013">
    <property type="protein sequence ID" value="MCV7423921.1"/>
    <property type="molecule type" value="Genomic_DNA"/>
</dbReference>
<dbReference type="SUPFAM" id="SSF109854">
    <property type="entry name" value="DinB/YfiT-like putative metalloenzymes"/>
    <property type="match status" value="1"/>
</dbReference>
<dbReference type="Proteomes" id="UP001141629">
    <property type="component" value="Unassembled WGS sequence"/>
</dbReference>
<evidence type="ECO:0000313" key="3">
    <source>
        <dbReference type="Proteomes" id="UP001141629"/>
    </source>
</evidence>
<comment type="caution">
    <text evidence="2">The sequence shown here is derived from an EMBL/GenBank/DDBJ whole genome shotgun (WGS) entry which is preliminary data.</text>
</comment>
<dbReference type="Gene3D" id="1.20.120.450">
    <property type="entry name" value="dinb family like domain"/>
    <property type="match status" value="1"/>
</dbReference>